<dbReference type="EC" id="2.1.1.72" evidence="1"/>
<comment type="catalytic activity">
    <reaction evidence="5">
        <text>a 2'-deoxyadenosine in DNA + S-adenosyl-L-methionine = an N(6)-methyl-2'-deoxyadenosine in DNA + S-adenosyl-L-homocysteine + H(+)</text>
        <dbReference type="Rhea" id="RHEA:15197"/>
        <dbReference type="Rhea" id="RHEA-COMP:12418"/>
        <dbReference type="Rhea" id="RHEA-COMP:12419"/>
        <dbReference type="ChEBI" id="CHEBI:15378"/>
        <dbReference type="ChEBI" id="CHEBI:57856"/>
        <dbReference type="ChEBI" id="CHEBI:59789"/>
        <dbReference type="ChEBI" id="CHEBI:90615"/>
        <dbReference type="ChEBI" id="CHEBI:90616"/>
        <dbReference type="EC" id="2.1.1.72"/>
    </reaction>
</comment>
<accession>A0A137PF31</accession>
<dbReference type="InterPro" id="IPR011639">
    <property type="entry name" value="MethylTrfase_TaqI-like_dom"/>
</dbReference>
<dbReference type="InterPro" id="IPR002052">
    <property type="entry name" value="DNA_methylase_N6_adenine_CS"/>
</dbReference>
<sequence>MSYNKEWRIDYEYGYIQEPRALSSKKEANNMQVGNYDTQSYPRNRDTRSPYKFASSSSDLINYSVSSHAGQSHQQFTPITPCFPLRSPNEEISIEKNPRLEINYLLSHQRLNETLSSPNIQHSDSMASLSSREAIKDDTARRASWPTKSQAQSMQNPVRAQGLKRPLEEEPELSTSDEYPIAVIRQIQEEIERIILDTHSNRSMTACAHINTSSHSPNTCQNCNENQFFQTQDLWKFLNNEKTENYSLVVSFYTVCRIWCEARMAAELSPREMASGILERYSIVKLDRNVMDDSRCEGWDWFYNKIKFQNSCQISYDTIFKHFVHLVRTNEELLNMNWIDNIYTQLFHQTNSSLKFFEGESQIQRDRGQFFTPIEVVDFMWNIAIPSWDDHIKHQIMSARIQDLVFDPCMGLGTSILYYIDRVIKQLKSNHCKVIWNNPMSLEVIYNKLRSGIFGIELDLVPFLVCLCRIEAHLFPIYIQISRLNRDLTEINNSPVRLFWNDTLQLLPREEFIKRPTDTIYRRWSEAQINKLRNFKYSFSIVLTNPPYLLRHQFSFPDPKLYSQAILGGKGHQAYLYFIWLGLHCISHEYGQLVMITPSQWLTCEFAQRFRDWMWGRIWMHRLFLFDPFKVFRKVQTNSLIFTLSWRDKDTQQKEHQIGFFKCKDKKLSLKSMLEHYHYWNCQLNNKCGMDQVLDPNSSCSIQLKLTTQLETKLTESPANPFYSLIPHNNLSHLMHQLAANLPTLCDSNGKTVEWDSSSPLIWNRGPNTNPVYGLVVRTEWAKQNFGEMIYSKYMVPCFYWNGCSNNPLRDEGVSGEGTKEIQFWNKRDPMRLSRKESSPAESYVVHQQYFKHYSLIMVDKLTAKDIIQKNNHAQYKIANPSICVFYQFLKEVREELQPQYADREIAYSNIQKCGNNMGQKIVTPINYGYFTTTQPRQRFFLEEESTSVTNQCIYFTIKQTDLYDKPILDADYYLALLNSAIIQYYMNIHCQYDQQGRLRLFRSNMAHIPFQYPESSAYIQILQLSRLMKSLKSVVYNLQTIFNPSVTGPSFLLEPLRRGLIDLSEPNRWQIVEDCCNEISQRNNINSFEWVQSRLRFVYRMVNFVQLKIDLLMFEIYQLPFEFVEELFQELDLMTQYENYLQEVDAINIKGGYNGWVNEVEIVLAEFDVWIKSIY</sequence>
<dbReference type="Gene3D" id="3.40.50.150">
    <property type="entry name" value="Vaccinia Virus protein VP39"/>
    <property type="match status" value="1"/>
</dbReference>
<evidence type="ECO:0000256" key="6">
    <source>
        <dbReference type="SAM" id="MobiDB-lite"/>
    </source>
</evidence>
<gene>
    <name evidence="8" type="ORF">CONCODRAFT_3535</name>
</gene>
<dbReference type="GO" id="GO:0006304">
    <property type="term" value="P:DNA modification"/>
    <property type="evidence" value="ECO:0007669"/>
    <property type="project" value="InterPro"/>
</dbReference>
<evidence type="ECO:0000256" key="1">
    <source>
        <dbReference type="ARBA" id="ARBA00011900"/>
    </source>
</evidence>
<dbReference type="GO" id="GO:0032259">
    <property type="term" value="P:methylation"/>
    <property type="evidence" value="ECO:0007669"/>
    <property type="project" value="UniProtKB-KW"/>
</dbReference>
<evidence type="ECO:0000259" key="7">
    <source>
        <dbReference type="Pfam" id="PF07669"/>
    </source>
</evidence>
<dbReference type="Proteomes" id="UP000070444">
    <property type="component" value="Unassembled WGS sequence"/>
</dbReference>
<dbReference type="EMBL" id="KQ964435">
    <property type="protein sequence ID" value="KXN73575.1"/>
    <property type="molecule type" value="Genomic_DNA"/>
</dbReference>
<proteinExistence type="predicted"/>
<keyword evidence="4" id="KW-0949">S-adenosyl-L-methionine</keyword>
<keyword evidence="9" id="KW-1185">Reference proteome</keyword>
<reference evidence="8 9" key="1">
    <citation type="journal article" date="2015" name="Genome Biol. Evol.">
        <title>Phylogenomic analyses indicate that early fungi evolved digesting cell walls of algal ancestors of land plants.</title>
        <authorList>
            <person name="Chang Y."/>
            <person name="Wang S."/>
            <person name="Sekimoto S."/>
            <person name="Aerts A.L."/>
            <person name="Choi C."/>
            <person name="Clum A."/>
            <person name="LaButti K.M."/>
            <person name="Lindquist E.A."/>
            <person name="Yee Ngan C."/>
            <person name="Ohm R.A."/>
            <person name="Salamov A.A."/>
            <person name="Grigoriev I.V."/>
            <person name="Spatafora J.W."/>
            <person name="Berbee M.L."/>
        </authorList>
    </citation>
    <scope>NUCLEOTIDE SEQUENCE [LARGE SCALE GENOMIC DNA]</scope>
    <source>
        <strain evidence="8 9">NRRL 28638</strain>
    </source>
</reference>
<evidence type="ECO:0000313" key="9">
    <source>
        <dbReference type="Proteomes" id="UP000070444"/>
    </source>
</evidence>
<dbReference type="PROSITE" id="PS00092">
    <property type="entry name" value="N6_MTASE"/>
    <property type="match status" value="1"/>
</dbReference>
<evidence type="ECO:0000256" key="2">
    <source>
        <dbReference type="ARBA" id="ARBA00022603"/>
    </source>
</evidence>
<feature type="domain" description="Type II methyltransferase M.TaqI-like" evidence="7">
    <location>
        <begin position="526"/>
        <end position="632"/>
    </location>
</feature>
<dbReference type="GO" id="GO:0003676">
    <property type="term" value="F:nucleic acid binding"/>
    <property type="evidence" value="ECO:0007669"/>
    <property type="project" value="InterPro"/>
</dbReference>
<evidence type="ECO:0000313" key="8">
    <source>
        <dbReference type="EMBL" id="KXN73575.1"/>
    </source>
</evidence>
<dbReference type="InterPro" id="IPR050953">
    <property type="entry name" value="N4_N6_ade-DNA_methylase"/>
</dbReference>
<dbReference type="PANTHER" id="PTHR33841">
    <property type="entry name" value="DNA METHYLTRANSFERASE YEEA-RELATED"/>
    <property type="match status" value="1"/>
</dbReference>
<feature type="region of interest" description="Disordered" evidence="6">
    <location>
        <begin position="136"/>
        <end position="174"/>
    </location>
</feature>
<dbReference type="GO" id="GO:0009007">
    <property type="term" value="F:site-specific DNA-methyltransferase (adenine-specific) activity"/>
    <property type="evidence" value="ECO:0007669"/>
    <property type="project" value="UniProtKB-EC"/>
</dbReference>
<organism evidence="8 9">
    <name type="scientific">Conidiobolus coronatus (strain ATCC 28846 / CBS 209.66 / NRRL 28638)</name>
    <name type="common">Delacroixia coronata</name>
    <dbReference type="NCBI Taxonomy" id="796925"/>
    <lineage>
        <taxon>Eukaryota</taxon>
        <taxon>Fungi</taxon>
        <taxon>Fungi incertae sedis</taxon>
        <taxon>Zoopagomycota</taxon>
        <taxon>Entomophthoromycotina</taxon>
        <taxon>Entomophthoromycetes</taxon>
        <taxon>Entomophthorales</taxon>
        <taxon>Ancylistaceae</taxon>
        <taxon>Conidiobolus</taxon>
    </lineage>
</organism>
<dbReference type="AlphaFoldDB" id="A0A137PF31"/>
<keyword evidence="2" id="KW-0489">Methyltransferase</keyword>
<keyword evidence="3" id="KW-0808">Transferase</keyword>
<dbReference type="InterPro" id="IPR029063">
    <property type="entry name" value="SAM-dependent_MTases_sf"/>
</dbReference>
<dbReference type="PRINTS" id="PR00507">
    <property type="entry name" value="N12N6MTFRASE"/>
</dbReference>
<dbReference type="PANTHER" id="PTHR33841:SF1">
    <property type="entry name" value="DNA METHYLTRANSFERASE A"/>
    <property type="match status" value="1"/>
</dbReference>
<feature type="compositionally biased region" description="Polar residues" evidence="6">
    <location>
        <begin position="146"/>
        <end position="158"/>
    </location>
</feature>
<evidence type="ECO:0000256" key="3">
    <source>
        <dbReference type="ARBA" id="ARBA00022679"/>
    </source>
</evidence>
<evidence type="ECO:0000256" key="5">
    <source>
        <dbReference type="ARBA" id="ARBA00047942"/>
    </source>
</evidence>
<feature type="region of interest" description="Disordered" evidence="6">
    <location>
        <begin position="34"/>
        <end position="53"/>
    </location>
</feature>
<dbReference type="Pfam" id="PF07669">
    <property type="entry name" value="Eco57I"/>
    <property type="match status" value="1"/>
</dbReference>
<dbReference type="OMA" id="FPQAMDS"/>
<evidence type="ECO:0000256" key="4">
    <source>
        <dbReference type="ARBA" id="ARBA00022691"/>
    </source>
</evidence>
<dbReference type="SUPFAM" id="SSF53335">
    <property type="entry name" value="S-adenosyl-L-methionine-dependent methyltransferases"/>
    <property type="match status" value="1"/>
</dbReference>
<dbReference type="OrthoDB" id="2441416at2759"/>
<protein>
    <recommendedName>
        <fullName evidence="1">site-specific DNA-methyltransferase (adenine-specific)</fullName>
        <ecNumber evidence="1">2.1.1.72</ecNumber>
    </recommendedName>
</protein>
<name>A0A137PF31_CONC2</name>